<keyword evidence="5 7" id="KW-0862">Zinc</keyword>
<keyword evidence="3 7" id="KW-0479">Metal-binding</keyword>
<comment type="similarity">
    <text evidence="1 7">Belongs to the peptidase M3 family.</text>
</comment>
<dbReference type="EMBL" id="JBHSJB010000007">
    <property type="protein sequence ID" value="MFC5053659.1"/>
    <property type="molecule type" value="Genomic_DNA"/>
</dbReference>
<accession>A0ABV9XTE3</accession>
<sequence length="980" mass="105839">MTTDLSGTNPLADPTTWPSGWPPLHLVADHHVEPAVRAAVEARAAALAAVRDSPALPTFDDVQAIELAHDRLWPIRQAWSVLLKTRSTDARRAVDAVVAPLLADADAAAWLDSALAARVADVHGRRHELGLEHEDLHLVERLHRRFRRAGAHLDPPGRDRLHALTVREAELETAIEARLTSGQDAAAVHVTDPAELAGLDEVDLARAAEAAAEHGLPGWLLTLTGATVQPVLAHLEDADLRRRVHHASTDRCSRGDAHDTRALVVELLRIRAERAGLLGYAHHADYVLDVQTAGTVGAVRTLLHELAPHAVRLVAAEDAALGAGGPVAPWDRPRLAHQAHHPGDGTAEVDVRDYLSLNTVLDGVCNTLVDLFDLRFRPRPDLTPPVPDAWVWEAVDDDGQYLGLVLVDPHRRPGKRAGAWTTELVAQSRLLRRRGAVALCLNLPRPDARLHGDVLLTPDQAVQVWHEMGHVAHAMLSDVHYPGDAGHARLPRDVVEVPAVVQEMWALDPDVLRDYARHHTTREPIPADLADRLGGARHGTGYRLHEDVAASLVDLALHSLTPDQVPEATCLEEHAQRVLADAGLADGVPLRYPVPIFRHIWVGGYDARYYAYTWSDVLSARIHARLGDIGTAGDRLRAVLARGSAEPELYLELAGGRPDPDALLARLGARSPDPDAARWIAATADAADRLLHPGTARLPVPPLQPPALPFADRGGAARWLTANADALTQAQQDAAAAGLHETVMLLAGAARHLTRGPRAGWTARLDAETRGITAARAAGSREAEAYLLIRRSETHRLLDNTEHTSTDLWSALALADVLGDDTRRREAVGGLSLLYRSLGDLGRAREYARRQLDMARRSGDPLPEAIAECALGQLAAEAGGYTDAVRHAERQMELRELAGDPVGTAYARHDLAVARQGLGEHDAASELCGQAVAAYRVYGGTDALRAEALETWARSLDHLGATKKAAECRAEAAGLVEHLC</sequence>
<dbReference type="Gene3D" id="1.25.40.10">
    <property type="entry name" value="Tetratricopeptide repeat domain"/>
    <property type="match status" value="1"/>
</dbReference>
<keyword evidence="6 7" id="KW-0482">Metalloprotease</keyword>
<organism evidence="9 10">
    <name type="scientific">Saccharothrix xinjiangensis</name>
    <dbReference type="NCBI Taxonomy" id="204798"/>
    <lineage>
        <taxon>Bacteria</taxon>
        <taxon>Bacillati</taxon>
        <taxon>Actinomycetota</taxon>
        <taxon>Actinomycetes</taxon>
        <taxon>Pseudonocardiales</taxon>
        <taxon>Pseudonocardiaceae</taxon>
        <taxon>Saccharothrix</taxon>
    </lineage>
</organism>
<keyword evidence="10" id="KW-1185">Reference proteome</keyword>
<keyword evidence="2 7" id="KW-0645">Protease</keyword>
<dbReference type="Gene3D" id="3.40.390.10">
    <property type="entry name" value="Collagenase (Catalytic Domain)"/>
    <property type="match status" value="1"/>
</dbReference>
<evidence type="ECO:0000256" key="7">
    <source>
        <dbReference type="RuleBase" id="RU003435"/>
    </source>
</evidence>
<dbReference type="InterPro" id="IPR024079">
    <property type="entry name" value="MetalloPept_cat_dom_sf"/>
</dbReference>
<feature type="domain" description="Peptidase M3A/M3B catalytic" evidence="8">
    <location>
        <begin position="232"/>
        <end position="666"/>
    </location>
</feature>
<evidence type="ECO:0000256" key="4">
    <source>
        <dbReference type="ARBA" id="ARBA00022801"/>
    </source>
</evidence>
<dbReference type="Pfam" id="PF01432">
    <property type="entry name" value="Peptidase_M3"/>
    <property type="match status" value="1"/>
</dbReference>
<protein>
    <submittedName>
        <fullName evidence="9">M3 family metallopeptidase</fullName>
    </submittedName>
</protein>
<dbReference type="InterPro" id="IPR011990">
    <property type="entry name" value="TPR-like_helical_dom_sf"/>
</dbReference>
<proteinExistence type="inferred from homology"/>
<dbReference type="Gene3D" id="1.10.1370.10">
    <property type="entry name" value="Neurolysin, domain 3"/>
    <property type="match status" value="1"/>
</dbReference>
<dbReference type="InterPro" id="IPR001567">
    <property type="entry name" value="Pept_M3A_M3B_dom"/>
</dbReference>
<dbReference type="Proteomes" id="UP001595833">
    <property type="component" value="Unassembled WGS sequence"/>
</dbReference>
<comment type="caution">
    <text evidence="9">The sequence shown here is derived from an EMBL/GenBank/DDBJ whole genome shotgun (WGS) entry which is preliminary data.</text>
</comment>
<dbReference type="RefSeq" id="WP_344036524.1">
    <property type="nucleotide sequence ID" value="NZ_BAAAKE010000005.1"/>
</dbReference>
<comment type="cofactor">
    <cofactor evidence="7">
        <name>Zn(2+)</name>
        <dbReference type="ChEBI" id="CHEBI:29105"/>
    </cofactor>
    <text evidence="7">Binds 1 zinc ion.</text>
</comment>
<reference evidence="10" key="1">
    <citation type="journal article" date="2019" name="Int. J. Syst. Evol. Microbiol.">
        <title>The Global Catalogue of Microorganisms (GCM) 10K type strain sequencing project: providing services to taxonomists for standard genome sequencing and annotation.</title>
        <authorList>
            <consortium name="The Broad Institute Genomics Platform"/>
            <consortium name="The Broad Institute Genome Sequencing Center for Infectious Disease"/>
            <person name="Wu L."/>
            <person name="Ma J."/>
        </authorList>
    </citation>
    <scope>NUCLEOTIDE SEQUENCE [LARGE SCALE GENOMIC DNA]</scope>
    <source>
        <strain evidence="10">KCTC 12848</strain>
    </source>
</reference>
<evidence type="ECO:0000256" key="2">
    <source>
        <dbReference type="ARBA" id="ARBA00022670"/>
    </source>
</evidence>
<keyword evidence="4 7" id="KW-0378">Hydrolase</keyword>
<dbReference type="InterPro" id="IPR024077">
    <property type="entry name" value="Neurolysin/TOP_dom2"/>
</dbReference>
<evidence type="ECO:0000313" key="9">
    <source>
        <dbReference type="EMBL" id="MFC5053659.1"/>
    </source>
</evidence>
<name>A0ABV9XTE3_9PSEU</name>
<evidence type="ECO:0000256" key="5">
    <source>
        <dbReference type="ARBA" id="ARBA00022833"/>
    </source>
</evidence>
<evidence type="ECO:0000256" key="1">
    <source>
        <dbReference type="ARBA" id="ARBA00006040"/>
    </source>
</evidence>
<dbReference type="Gene3D" id="1.10.1370.40">
    <property type="match status" value="1"/>
</dbReference>
<dbReference type="PANTHER" id="PTHR43660">
    <property type="entry name" value="DIPEPTIDYL CARBOXYPEPTIDASE"/>
    <property type="match status" value="1"/>
</dbReference>
<evidence type="ECO:0000259" key="8">
    <source>
        <dbReference type="Pfam" id="PF01432"/>
    </source>
</evidence>
<evidence type="ECO:0000313" key="10">
    <source>
        <dbReference type="Proteomes" id="UP001595833"/>
    </source>
</evidence>
<evidence type="ECO:0000256" key="3">
    <source>
        <dbReference type="ARBA" id="ARBA00022723"/>
    </source>
</evidence>
<gene>
    <name evidence="9" type="ORF">ACFPFM_07790</name>
</gene>
<dbReference type="InterPro" id="IPR045090">
    <property type="entry name" value="Pept_M3A_M3B"/>
</dbReference>
<evidence type="ECO:0000256" key="6">
    <source>
        <dbReference type="ARBA" id="ARBA00023049"/>
    </source>
</evidence>
<dbReference type="SUPFAM" id="SSF55486">
    <property type="entry name" value="Metalloproteases ('zincins'), catalytic domain"/>
    <property type="match status" value="1"/>
</dbReference>
<dbReference type="PANTHER" id="PTHR43660:SF1">
    <property type="entry name" value="DIPEPTIDYL CARBOXYPEPTIDASE"/>
    <property type="match status" value="1"/>
</dbReference>
<dbReference type="SUPFAM" id="SSF48452">
    <property type="entry name" value="TPR-like"/>
    <property type="match status" value="1"/>
</dbReference>